<gene>
    <name evidence="2" type="ORF">VXC91_44020</name>
</gene>
<sequence>MSRTAETPGRAPSAGTAQQREALGLPDPDDAPDATSLTLARWTDASHGNPGAHRRADGELDEAVARAQDGDETAFAIAYPLGPVTH</sequence>
<protein>
    <submittedName>
        <fullName evidence="2">Uncharacterized protein</fullName>
    </submittedName>
</protein>
<evidence type="ECO:0000313" key="3">
    <source>
        <dbReference type="Proteomes" id="UP001333996"/>
    </source>
</evidence>
<accession>A0ABU7FWV9</accession>
<proteinExistence type="predicted"/>
<dbReference type="Proteomes" id="UP001333996">
    <property type="component" value="Unassembled WGS sequence"/>
</dbReference>
<evidence type="ECO:0000313" key="2">
    <source>
        <dbReference type="EMBL" id="MED7828621.1"/>
    </source>
</evidence>
<organism evidence="2 3">
    <name type="scientific">Streptomyces chiangmaiensis</name>
    <dbReference type="NCBI Taxonomy" id="766497"/>
    <lineage>
        <taxon>Bacteria</taxon>
        <taxon>Bacillati</taxon>
        <taxon>Actinomycetota</taxon>
        <taxon>Actinomycetes</taxon>
        <taxon>Kitasatosporales</taxon>
        <taxon>Streptomycetaceae</taxon>
        <taxon>Streptomyces</taxon>
    </lineage>
</organism>
<evidence type="ECO:0000256" key="1">
    <source>
        <dbReference type="SAM" id="MobiDB-lite"/>
    </source>
</evidence>
<comment type="caution">
    <text evidence="2">The sequence shown here is derived from an EMBL/GenBank/DDBJ whole genome shotgun (WGS) entry which is preliminary data.</text>
</comment>
<reference evidence="2" key="1">
    <citation type="submission" date="2024-01" db="EMBL/GenBank/DDBJ databases">
        <title>First draft genome sequence data of TA4-1, the type strain of Gram-positive actinobacterium Streptomyces chiangmaiensis.</title>
        <authorList>
            <person name="Yasawong M."/>
            <person name="Nantapong N."/>
        </authorList>
    </citation>
    <scope>NUCLEOTIDE SEQUENCE</scope>
    <source>
        <strain evidence="2">TA4-1</strain>
    </source>
</reference>
<dbReference type="RefSeq" id="WP_329512956.1">
    <property type="nucleotide sequence ID" value="NZ_BAAAYZ010000007.1"/>
</dbReference>
<keyword evidence="3" id="KW-1185">Reference proteome</keyword>
<name>A0ABU7FWV9_9ACTN</name>
<feature type="region of interest" description="Disordered" evidence="1">
    <location>
        <begin position="1"/>
        <end position="35"/>
    </location>
</feature>
<dbReference type="EMBL" id="JAYWVC010000439">
    <property type="protein sequence ID" value="MED7828621.1"/>
    <property type="molecule type" value="Genomic_DNA"/>
</dbReference>